<reference evidence="1 2" key="1">
    <citation type="submission" date="2019-05" db="EMBL/GenBank/DDBJ databases">
        <title>Emergence of the Ug99 lineage of the wheat stem rust pathogen through somatic hybridization.</title>
        <authorList>
            <person name="Li F."/>
            <person name="Upadhyaya N.M."/>
            <person name="Sperschneider J."/>
            <person name="Matny O."/>
            <person name="Nguyen-Phuc H."/>
            <person name="Mago R."/>
            <person name="Raley C."/>
            <person name="Miller M.E."/>
            <person name="Silverstein K.A.T."/>
            <person name="Henningsen E."/>
            <person name="Hirsch C.D."/>
            <person name="Visser B."/>
            <person name="Pretorius Z.A."/>
            <person name="Steffenson B.J."/>
            <person name="Schwessinger B."/>
            <person name="Dodds P.N."/>
            <person name="Figueroa M."/>
        </authorList>
    </citation>
    <scope>NUCLEOTIDE SEQUENCE [LARGE SCALE GENOMIC DNA]</scope>
    <source>
        <strain evidence="1">21-0</strain>
    </source>
</reference>
<protein>
    <submittedName>
        <fullName evidence="1">Uncharacterized protein</fullName>
    </submittedName>
</protein>
<proteinExistence type="predicted"/>
<dbReference type="AlphaFoldDB" id="A0A5B0PSX8"/>
<comment type="caution">
    <text evidence="1">The sequence shown here is derived from an EMBL/GenBank/DDBJ whole genome shotgun (WGS) entry which is preliminary data.</text>
</comment>
<sequence>MALTLPIPAFPNPLQQLILILKFLWLCNPCTLFNSVFLSVIGKITNALRPSHKAAIALA</sequence>
<accession>A0A5B0PSX8</accession>
<keyword evidence="2" id="KW-1185">Reference proteome</keyword>
<evidence type="ECO:0000313" key="1">
    <source>
        <dbReference type="EMBL" id="KAA1104381.1"/>
    </source>
</evidence>
<name>A0A5B0PSX8_PUCGR</name>
<evidence type="ECO:0000313" key="2">
    <source>
        <dbReference type="Proteomes" id="UP000324748"/>
    </source>
</evidence>
<dbReference type="EMBL" id="VSWC01000041">
    <property type="protein sequence ID" value="KAA1104381.1"/>
    <property type="molecule type" value="Genomic_DNA"/>
</dbReference>
<gene>
    <name evidence="1" type="ORF">PGT21_021177</name>
</gene>
<organism evidence="1 2">
    <name type="scientific">Puccinia graminis f. sp. tritici</name>
    <dbReference type="NCBI Taxonomy" id="56615"/>
    <lineage>
        <taxon>Eukaryota</taxon>
        <taxon>Fungi</taxon>
        <taxon>Dikarya</taxon>
        <taxon>Basidiomycota</taxon>
        <taxon>Pucciniomycotina</taxon>
        <taxon>Pucciniomycetes</taxon>
        <taxon>Pucciniales</taxon>
        <taxon>Pucciniaceae</taxon>
        <taxon>Puccinia</taxon>
    </lineage>
</organism>
<dbReference type="Proteomes" id="UP000324748">
    <property type="component" value="Unassembled WGS sequence"/>
</dbReference>